<dbReference type="AlphaFoldDB" id="A0AAU7F8Z1"/>
<organism evidence="1">
    <name type="scientific">Chitinibacter mangrovi</name>
    <dbReference type="NCBI Taxonomy" id="3153927"/>
    <lineage>
        <taxon>Bacteria</taxon>
        <taxon>Pseudomonadati</taxon>
        <taxon>Pseudomonadota</taxon>
        <taxon>Betaproteobacteria</taxon>
        <taxon>Neisseriales</taxon>
        <taxon>Chitinibacteraceae</taxon>
        <taxon>Chitinibacter</taxon>
    </lineage>
</organism>
<reference evidence="1" key="1">
    <citation type="submission" date="2024-05" db="EMBL/GenBank/DDBJ databases">
        <authorList>
            <person name="Yang L."/>
            <person name="Pan L."/>
        </authorList>
    </citation>
    <scope>NUCLEOTIDE SEQUENCE</scope>
    <source>
        <strain evidence="1">FCG-7</strain>
    </source>
</reference>
<dbReference type="InterPro" id="IPR024508">
    <property type="entry name" value="DUF3226"/>
</dbReference>
<dbReference type="RefSeq" id="WP_348944735.1">
    <property type="nucleotide sequence ID" value="NZ_CP157355.1"/>
</dbReference>
<dbReference type="EMBL" id="CP157355">
    <property type="protein sequence ID" value="XBM00382.1"/>
    <property type="molecule type" value="Genomic_DNA"/>
</dbReference>
<protein>
    <submittedName>
        <fullName evidence="1">DUF3226 domain-containing protein</fullName>
    </submittedName>
</protein>
<evidence type="ECO:0000313" key="1">
    <source>
        <dbReference type="EMBL" id="XBM00382.1"/>
    </source>
</evidence>
<name>A0AAU7F8Z1_9NEIS</name>
<accession>A0AAU7F8Z1</accession>
<dbReference type="KEGG" id="cmav:ABHF33_15180"/>
<proteinExistence type="predicted"/>
<dbReference type="Pfam" id="PF11536">
    <property type="entry name" value="DUF3226"/>
    <property type="match status" value="1"/>
</dbReference>
<gene>
    <name evidence="1" type="ORF">ABHF33_15180</name>
</gene>
<sequence>MADRLLLVEGEADRAFFELLCRSQTILAGINVAPPVEVGGRKNTKQGVLNLLATLIGDLNDGRLQALAIVVDADWVANGGGFANTVSQVTREVAAQGYDTLPIALAAGGLIYKHNDGLPDLGVWVMPDNASEGMLEDWIKQSVLPAERGILAQAEMTVACLVVPKFNANRLSKAEVATWLAWQKRPGEGLYYAVEGNLLDSTAALHIGLVQWLKTVFP</sequence>